<keyword evidence="10" id="KW-1185">Reference proteome</keyword>
<evidence type="ECO:0000256" key="7">
    <source>
        <dbReference type="SAM" id="SignalP"/>
    </source>
</evidence>
<dbReference type="AlphaFoldDB" id="A0A8J7MFG1"/>
<dbReference type="Gene3D" id="1.10.760.10">
    <property type="entry name" value="Cytochrome c-like domain"/>
    <property type="match status" value="2"/>
</dbReference>
<name>A0A8J7MFG1_9BACT</name>
<organism evidence="9 10">
    <name type="scientific">Persicirhabdus sediminis</name>
    <dbReference type="NCBI Taxonomy" id="454144"/>
    <lineage>
        <taxon>Bacteria</taxon>
        <taxon>Pseudomonadati</taxon>
        <taxon>Verrucomicrobiota</taxon>
        <taxon>Verrucomicrobiia</taxon>
        <taxon>Verrucomicrobiales</taxon>
        <taxon>Verrucomicrobiaceae</taxon>
        <taxon>Persicirhabdus</taxon>
    </lineage>
</organism>
<keyword evidence="1 6" id="KW-0349">Heme</keyword>
<keyword evidence="5 6" id="KW-0408">Iron</keyword>
<evidence type="ECO:0000256" key="2">
    <source>
        <dbReference type="ARBA" id="ARBA00022723"/>
    </source>
</evidence>
<evidence type="ECO:0000256" key="5">
    <source>
        <dbReference type="ARBA" id="ARBA00023004"/>
    </source>
</evidence>
<feature type="signal peptide" evidence="7">
    <location>
        <begin position="1"/>
        <end position="27"/>
    </location>
</feature>
<dbReference type="EMBL" id="JAENIM010000042">
    <property type="protein sequence ID" value="MBK1792042.1"/>
    <property type="molecule type" value="Genomic_DNA"/>
</dbReference>
<dbReference type="Gene3D" id="2.130.10.10">
    <property type="entry name" value="YVTN repeat-like/Quinoprotein amine dehydrogenase"/>
    <property type="match status" value="1"/>
</dbReference>
<protein>
    <submittedName>
        <fullName evidence="9">C-type cytochrome</fullName>
    </submittedName>
</protein>
<evidence type="ECO:0000313" key="9">
    <source>
        <dbReference type="EMBL" id="MBK1792042.1"/>
    </source>
</evidence>
<dbReference type="GO" id="GO:0009055">
    <property type="term" value="F:electron transfer activity"/>
    <property type="evidence" value="ECO:0007669"/>
    <property type="project" value="InterPro"/>
</dbReference>
<dbReference type="InterPro" id="IPR011048">
    <property type="entry name" value="Haem_d1_sf"/>
</dbReference>
<keyword evidence="3 7" id="KW-0732">Signal</keyword>
<evidence type="ECO:0000256" key="4">
    <source>
        <dbReference type="ARBA" id="ARBA00023002"/>
    </source>
</evidence>
<dbReference type="PANTHER" id="PTHR30600">
    <property type="entry name" value="CYTOCHROME C PEROXIDASE-RELATED"/>
    <property type="match status" value="1"/>
</dbReference>
<keyword evidence="2 6" id="KW-0479">Metal-binding</keyword>
<accession>A0A8J7MFG1</accession>
<reference evidence="9" key="1">
    <citation type="submission" date="2021-01" db="EMBL/GenBank/DDBJ databases">
        <title>Modified the classification status of verrucomicrobia.</title>
        <authorList>
            <person name="Feng X."/>
        </authorList>
    </citation>
    <scope>NUCLEOTIDE SEQUENCE</scope>
    <source>
        <strain evidence="9">_KCTC 22039</strain>
    </source>
</reference>
<keyword evidence="4" id="KW-0560">Oxidoreductase</keyword>
<proteinExistence type="predicted"/>
<dbReference type="Proteomes" id="UP000624703">
    <property type="component" value="Unassembled WGS sequence"/>
</dbReference>
<gene>
    <name evidence="9" type="ORF">JIN82_12850</name>
</gene>
<dbReference type="SUPFAM" id="SSF46626">
    <property type="entry name" value="Cytochrome c"/>
    <property type="match status" value="2"/>
</dbReference>
<dbReference type="InterPro" id="IPR015943">
    <property type="entry name" value="WD40/YVTN_repeat-like_dom_sf"/>
</dbReference>
<sequence>MRLSTKTILSAALTVTMAALAVPAASAAQSAESQYRSPSAITASQDDAYIYVAELTGRQITRISTKTNEADKHFPISGRPSGLALSADGKLLYITTKEADGKLIILNTESGKVVEEISVGHVPISPTLSPDESIIYFCNRFQDHVTAYDLKNKKVIGHVKTVREPIDLAITADGKWLLAANHLPTGSANVDYMTSDISFINTQTLKLEKNVSLPNGAINLRAVDIGPEGKYAYVPSTLGRFQVPTTQVELGWINTHALNIIDVEKQALMHTVLLDDIDQGAANPWQAIVTEDNQHIIVTHSGNHEVSLIDREKLFAKLAQSPDNDGTREFEMRADNPLNNLSYISEVRRRVELPGNSPRHLVEAAGSIYISEYISDTVAYFPLENPTHTKASSITLGETAEMDDERLGEMYFFDASLCYQQWQSCSTCHPDARADAVNWDLLNDGIGNPKNTRSMLFSYHTPPVMITGIRADTATCIRAGIQHIQFTAPNEEKANAIEAYMKALRPVPSPALVDGELSEAALRGKEIFEGKADCYSCHRGEYFTRLKKHDVGTGDGNETGTEFVIPTLREVWRTAPYLYDGRAATLKEIFTKYNPDDLHGETNDLSEQELDDLIEYVRSL</sequence>
<dbReference type="PROSITE" id="PS51007">
    <property type="entry name" value="CYTC"/>
    <property type="match status" value="2"/>
</dbReference>
<dbReference type="RefSeq" id="WP_200312054.1">
    <property type="nucleotide sequence ID" value="NZ_JAENIM010000042.1"/>
</dbReference>
<dbReference type="InterPro" id="IPR036909">
    <property type="entry name" value="Cyt_c-like_dom_sf"/>
</dbReference>
<evidence type="ECO:0000313" key="10">
    <source>
        <dbReference type="Proteomes" id="UP000624703"/>
    </source>
</evidence>
<dbReference type="GO" id="GO:0004130">
    <property type="term" value="F:cytochrome-c peroxidase activity"/>
    <property type="evidence" value="ECO:0007669"/>
    <property type="project" value="TreeGrafter"/>
</dbReference>
<dbReference type="GO" id="GO:0020037">
    <property type="term" value="F:heme binding"/>
    <property type="evidence" value="ECO:0007669"/>
    <property type="project" value="InterPro"/>
</dbReference>
<evidence type="ECO:0000256" key="3">
    <source>
        <dbReference type="ARBA" id="ARBA00022729"/>
    </source>
</evidence>
<dbReference type="InterPro" id="IPR009056">
    <property type="entry name" value="Cyt_c-like_dom"/>
</dbReference>
<feature type="domain" description="Cytochrome c" evidence="8">
    <location>
        <begin position="519"/>
        <end position="620"/>
    </location>
</feature>
<feature type="chain" id="PRO_5035258832" evidence="7">
    <location>
        <begin position="28"/>
        <end position="620"/>
    </location>
</feature>
<evidence type="ECO:0000256" key="1">
    <source>
        <dbReference type="ARBA" id="ARBA00022617"/>
    </source>
</evidence>
<feature type="domain" description="Cytochrome c" evidence="8">
    <location>
        <begin position="403"/>
        <end position="505"/>
    </location>
</feature>
<dbReference type="InterPro" id="IPR051395">
    <property type="entry name" value="Cytochrome_c_Peroxidase/MauG"/>
</dbReference>
<dbReference type="SUPFAM" id="SSF51004">
    <property type="entry name" value="C-terminal (heme d1) domain of cytochrome cd1-nitrite reductase"/>
    <property type="match status" value="1"/>
</dbReference>
<dbReference type="GO" id="GO:0046872">
    <property type="term" value="F:metal ion binding"/>
    <property type="evidence" value="ECO:0007669"/>
    <property type="project" value="UniProtKB-KW"/>
</dbReference>
<evidence type="ECO:0000259" key="8">
    <source>
        <dbReference type="PROSITE" id="PS51007"/>
    </source>
</evidence>
<evidence type="ECO:0000256" key="6">
    <source>
        <dbReference type="PROSITE-ProRule" id="PRU00433"/>
    </source>
</evidence>
<dbReference type="Pfam" id="PF02239">
    <property type="entry name" value="Cytochrom_D1"/>
    <property type="match status" value="1"/>
</dbReference>
<dbReference type="PANTHER" id="PTHR30600:SF10">
    <property type="entry name" value="BLL6722 PROTEIN"/>
    <property type="match status" value="1"/>
</dbReference>
<comment type="caution">
    <text evidence="9">The sequence shown here is derived from an EMBL/GenBank/DDBJ whole genome shotgun (WGS) entry which is preliminary data.</text>
</comment>